<dbReference type="SUPFAM" id="SSF56235">
    <property type="entry name" value="N-terminal nucleophile aminohydrolases (Ntn hydrolases)"/>
    <property type="match status" value="1"/>
</dbReference>
<sequence>MRRSNPLPACRGGRGRRDVLHHDARQRRPTMNRTAIFPYASALLAAVLMTACGGDVENEAARSSTTADTSCLALDNSGATVVVGSNQPGDPSLPEASSGYRTGMKPVYAKRYLVATSNAYASAAGCAVLKKGGTAADAAVAVQAVLGLTVPEATGLGSGGVLLYYDARNKTLQAYDGRETAPAAATENYLRYVDDQSDRSPPQPNARASGRSIGTIGVPRLIEALQQDHGRLAWKDLFGDAIALATNGFPVGGRLADAIAANAANLKRDPDAAAYFLNADGSPKTLGTVLKNPAYADTLTALAQSGAKALYTGPIAQDIVAKIATAKGADGSTITPGKTTLADLAAYEAKRREPVCTTYRSYWVCGMPPPSSGGIAVASALGILENFDLKSLKPTAIDLEGGKPTVAGVHLVSEAERLAYADRDKYVADTDFVPLPGGTWDTLLNKPYLKSRAALIDPGKSMGTAQPGDLGAVPLGVDTTLVEHGTNQFTIVDGDGNVLSATTTVESSMGSFHMTHGFLLNNQLTDFSANPLDSAGNPVANRLQPGKRPRSSMAPAIVFAKAADGSRGDFVMATGSPGGGTIPQYVVKTLVGALDWGLDAQQSAGLVDFGASNSPTTTIGGEHPNVNTSNSGANDPLIAGLLALGHKVSTSAQASGVNTVMRVTLGQTPALQGGTDPRREGVVLGDTIRP</sequence>
<accession>A0A0H3KZQ2</accession>
<evidence type="ECO:0000256" key="2">
    <source>
        <dbReference type="ARBA" id="ARBA00022679"/>
    </source>
</evidence>
<dbReference type="Pfam" id="PF01019">
    <property type="entry name" value="G_glu_transpept"/>
    <property type="match status" value="1"/>
</dbReference>
<dbReference type="InterPro" id="IPR051792">
    <property type="entry name" value="GGT_bact"/>
</dbReference>
<evidence type="ECO:0000256" key="1">
    <source>
        <dbReference type="ARBA" id="ARBA00009381"/>
    </source>
</evidence>
<evidence type="ECO:0000313" key="6">
    <source>
        <dbReference type="EMBL" id="BAG47961.1"/>
    </source>
</evidence>
<reference evidence="6 7" key="1">
    <citation type="submission" date="2007-04" db="EMBL/GenBank/DDBJ databases">
        <title>Complete genome sequence of Burkholderia multivorans ATCC 17616.</title>
        <authorList>
            <person name="Ohtsubo Y."/>
            <person name="Yamashita A."/>
            <person name="Kurokawa K."/>
            <person name="Takami H."/>
            <person name="Yuhara S."/>
            <person name="Nishiyama E."/>
            <person name="Endo R."/>
            <person name="Miyazaki R."/>
            <person name="Ono A."/>
            <person name="Yano K."/>
            <person name="Ito M."/>
            <person name="Sota M."/>
            <person name="Yuji N."/>
            <person name="Hattori M."/>
            <person name="Tsuda M."/>
        </authorList>
    </citation>
    <scope>NUCLEOTIDE SEQUENCE [LARGE SCALE GENOMIC DNA]</scope>
    <source>
        <strain evidence="7">ATCC 17616 / 249</strain>
    </source>
</reference>
<dbReference type="eggNOG" id="COG0405">
    <property type="taxonomic scope" value="Bacteria"/>
</dbReference>
<dbReference type="STRING" id="395019.BMULJ_06168"/>
<organism evidence="6 7">
    <name type="scientific">Burkholderia multivorans (strain ATCC 17616 / 249)</name>
    <dbReference type="NCBI Taxonomy" id="395019"/>
    <lineage>
        <taxon>Bacteria</taxon>
        <taxon>Pseudomonadati</taxon>
        <taxon>Pseudomonadota</taxon>
        <taxon>Betaproteobacteria</taxon>
        <taxon>Burkholderiales</taxon>
        <taxon>Burkholderiaceae</taxon>
        <taxon>Burkholderia</taxon>
        <taxon>Burkholderia cepacia complex</taxon>
    </lineage>
</organism>
<name>A0A0H3KZQ2_BURM1</name>
<evidence type="ECO:0000313" key="7">
    <source>
        <dbReference type="Proteomes" id="UP000008815"/>
    </source>
</evidence>
<dbReference type="HOGENOM" id="CLU_014813_0_1_4"/>
<dbReference type="InterPro" id="IPR043137">
    <property type="entry name" value="GGT_ssub_C"/>
</dbReference>
<dbReference type="Gene3D" id="3.60.20.40">
    <property type="match status" value="1"/>
</dbReference>
<evidence type="ECO:0000256" key="4">
    <source>
        <dbReference type="ARBA" id="ARBA00023145"/>
    </source>
</evidence>
<gene>
    <name evidence="6" type="primary">ggt</name>
    <name evidence="6" type="ordered locus">BMULJ_06168</name>
</gene>
<proteinExistence type="inferred from homology"/>
<keyword evidence="6" id="KW-0012">Acyltransferase</keyword>
<comment type="similarity">
    <text evidence="1">Belongs to the gamma-glutamyltransferase family.</text>
</comment>
<dbReference type="InterPro" id="IPR029055">
    <property type="entry name" value="Ntn_hydrolases_N"/>
</dbReference>
<keyword evidence="2 6" id="KW-0808">Transferase</keyword>
<dbReference type="GO" id="GO:0103068">
    <property type="term" value="F:leukotriene C4 gamma-glutamyl transferase activity"/>
    <property type="evidence" value="ECO:0007669"/>
    <property type="project" value="UniProtKB-EC"/>
</dbReference>
<evidence type="ECO:0000256" key="5">
    <source>
        <dbReference type="SAM" id="MobiDB-lite"/>
    </source>
</evidence>
<feature type="region of interest" description="Disordered" evidence="5">
    <location>
        <begin position="668"/>
        <end position="690"/>
    </location>
</feature>
<dbReference type="Gene3D" id="1.10.246.130">
    <property type="match status" value="1"/>
</dbReference>
<dbReference type="AlphaFoldDB" id="A0A0H3KZQ2"/>
<dbReference type="KEGG" id="bmj:BMULJ_06168"/>
<keyword evidence="7" id="KW-1185">Reference proteome</keyword>
<keyword evidence="3" id="KW-0378">Hydrolase</keyword>
<dbReference type="GO" id="GO:0016787">
    <property type="term" value="F:hydrolase activity"/>
    <property type="evidence" value="ECO:0007669"/>
    <property type="project" value="UniProtKB-KW"/>
</dbReference>
<dbReference type="PANTHER" id="PTHR43199">
    <property type="entry name" value="GLUTATHIONE HYDROLASE"/>
    <property type="match status" value="1"/>
</dbReference>
<dbReference type="Proteomes" id="UP000008815">
    <property type="component" value="Chromosome 3"/>
</dbReference>
<dbReference type="EMBL" id="AP009387">
    <property type="protein sequence ID" value="BAG47961.1"/>
    <property type="molecule type" value="Genomic_DNA"/>
</dbReference>
<dbReference type="PRINTS" id="PR01210">
    <property type="entry name" value="GGTRANSPTASE"/>
</dbReference>
<dbReference type="InterPro" id="IPR043138">
    <property type="entry name" value="GGT_lsub"/>
</dbReference>
<keyword evidence="4" id="KW-0865">Zymogen</keyword>
<evidence type="ECO:0000256" key="3">
    <source>
        <dbReference type="ARBA" id="ARBA00022801"/>
    </source>
</evidence>
<dbReference type="EC" id="2.3.2.2" evidence="6"/>
<protein>
    <submittedName>
        <fullName evidence="6">Gamma-glutamyltranspeptidase</fullName>
        <ecNumber evidence="6">2.3.2.2</ecNumber>
    </submittedName>
</protein>
<dbReference type="PANTHER" id="PTHR43199:SF1">
    <property type="entry name" value="GLUTATHIONE HYDROLASE PROENZYME"/>
    <property type="match status" value="1"/>
</dbReference>